<comment type="caution">
    <text evidence="5">The sequence shown here is derived from an EMBL/GenBank/DDBJ whole genome shotgun (WGS) entry which is preliminary data.</text>
</comment>
<evidence type="ECO:0000313" key="4">
    <source>
        <dbReference type="EMBL" id="CAF3898306.1"/>
    </source>
</evidence>
<evidence type="ECO:0000313" key="5">
    <source>
        <dbReference type="EMBL" id="CAF4148003.1"/>
    </source>
</evidence>
<dbReference type="EMBL" id="CAJNOU010001170">
    <property type="protein sequence ID" value="CAF1162958.1"/>
    <property type="molecule type" value="Genomic_DNA"/>
</dbReference>
<evidence type="ECO:0000313" key="6">
    <source>
        <dbReference type="Proteomes" id="UP000663836"/>
    </source>
</evidence>
<evidence type="ECO:0000313" key="1">
    <source>
        <dbReference type="EMBL" id="CAF1113360.1"/>
    </source>
</evidence>
<protein>
    <submittedName>
        <fullName evidence="5">Uncharacterized protein</fullName>
    </submittedName>
</protein>
<evidence type="ECO:0000313" key="2">
    <source>
        <dbReference type="EMBL" id="CAF1162958.1"/>
    </source>
</evidence>
<dbReference type="OrthoDB" id="167578at2759"/>
<dbReference type="EMBL" id="CAJOAX010004278">
    <property type="protein sequence ID" value="CAF3898306.1"/>
    <property type="molecule type" value="Genomic_DNA"/>
</dbReference>
<dbReference type="EMBL" id="CAJOBD010010146">
    <property type="protein sequence ID" value="CAF4148003.1"/>
    <property type="molecule type" value="Genomic_DNA"/>
</dbReference>
<reference evidence="5" key="1">
    <citation type="submission" date="2021-02" db="EMBL/GenBank/DDBJ databases">
        <authorList>
            <person name="Nowell W R."/>
        </authorList>
    </citation>
    <scope>NUCLEOTIDE SEQUENCE</scope>
</reference>
<dbReference type="EMBL" id="CAJNOO010001804">
    <property type="protein sequence ID" value="CAF1200767.1"/>
    <property type="molecule type" value="Genomic_DNA"/>
</dbReference>
<evidence type="ECO:0000313" key="3">
    <source>
        <dbReference type="EMBL" id="CAF1200767.1"/>
    </source>
</evidence>
<sequence length="90" mass="10264">MSTTKYYRYENSHCAVTARADLQDIILNIKGDHFHPPEPEQIQIRTFKQVVKAHAISESTPIPQNYDKEAARIDLSTLSIAVLPSQRQLD</sequence>
<dbReference type="Proteomes" id="UP000663882">
    <property type="component" value="Unassembled WGS sequence"/>
</dbReference>
<accession>A0A819YDG0</accession>
<dbReference type="Proteomes" id="UP000663823">
    <property type="component" value="Unassembled WGS sequence"/>
</dbReference>
<dbReference type="Proteomes" id="UP000663864">
    <property type="component" value="Unassembled WGS sequence"/>
</dbReference>
<dbReference type="Proteomes" id="UP000663836">
    <property type="component" value="Unassembled WGS sequence"/>
</dbReference>
<dbReference type="EMBL" id="CAJNOT010000938">
    <property type="protein sequence ID" value="CAF1113360.1"/>
    <property type="molecule type" value="Genomic_DNA"/>
</dbReference>
<organism evidence="5 6">
    <name type="scientific">Rotaria sordida</name>
    <dbReference type="NCBI Taxonomy" id="392033"/>
    <lineage>
        <taxon>Eukaryota</taxon>
        <taxon>Metazoa</taxon>
        <taxon>Spiralia</taxon>
        <taxon>Gnathifera</taxon>
        <taxon>Rotifera</taxon>
        <taxon>Eurotatoria</taxon>
        <taxon>Bdelloidea</taxon>
        <taxon>Philodinida</taxon>
        <taxon>Philodinidae</taxon>
        <taxon>Rotaria</taxon>
    </lineage>
</organism>
<dbReference type="Proteomes" id="UP000663889">
    <property type="component" value="Unassembled WGS sequence"/>
</dbReference>
<name>A0A819YDG0_9BILA</name>
<gene>
    <name evidence="5" type="ORF">JBS370_LOCUS33839</name>
    <name evidence="4" type="ORF">OTI717_LOCUS23648</name>
    <name evidence="3" type="ORF">RFH988_LOCUS24586</name>
    <name evidence="2" type="ORF">SEV965_LOCUS19077</name>
    <name evidence="1" type="ORF">ZHD862_LOCUS18239</name>
</gene>
<proteinExistence type="predicted"/>
<dbReference type="AlphaFoldDB" id="A0A819YDG0"/>